<evidence type="ECO:0000256" key="4">
    <source>
        <dbReference type="ARBA" id="ARBA00022452"/>
    </source>
</evidence>
<evidence type="ECO:0000256" key="1">
    <source>
        <dbReference type="ARBA" id="ARBA00004571"/>
    </source>
</evidence>
<comment type="similarity">
    <text evidence="2">Belongs to the fimbrial export usher family.</text>
</comment>
<keyword evidence="9" id="KW-0998">Cell outer membrane</keyword>
<dbReference type="GeneID" id="302708383"/>
<evidence type="ECO:0000256" key="8">
    <source>
        <dbReference type="ARBA" id="ARBA00023136"/>
    </source>
</evidence>
<dbReference type="InterPro" id="IPR037224">
    <property type="entry name" value="PapC_N_sf"/>
</dbReference>
<organism evidence="13 14">
    <name type="scientific">Rahnella variigena</name>
    <dbReference type="NCBI Taxonomy" id="574964"/>
    <lineage>
        <taxon>Bacteria</taxon>
        <taxon>Pseudomonadati</taxon>
        <taxon>Pseudomonadota</taxon>
        <taxon>Gammaproteobacteria</taxon>
        <taxon>Enterobacterales</taxon>
        <taxon>Yersiniaceae</taxon>
        <taxon>Rahnella</taxon>
    </lineage>
</organism>
<keyword evidence="14" id="KW-1185">Reference proteome</keyword>
<reference evidence="13 14" key="1">
    <citation type="submission" date="2017-08" db="EMBL/GenBank/DDBJ databases">
        <title>Comparative genomics of bacteria isolated from necrotic lesions of AOD affected trees.</title>
        <authorList>
            <person name="Doonan J."/>
            <person name="Denman S."/>
            <person name="Mcdonald J.E."/>
        </authorList>
    </citation>
    <scope>NUCLEOTIDE SEQUENCE [LARGE SCALE GENOMIC DNA]</scope>
    <source>
        <strain evidence="13 14">CIP 105588</strain>
    </source>
</reference>
<dbReference type="Gene3D" id="2.60.40.2610">
    <property type="entry name" value="Outer membrane usher protein FimD, plug domain"/>
    <property type="match status" value="1"/>
</dbReference>
<dbReference type="PANTHER" id="PTHR30451:SF21">
    <property type="entry name" value="FIMBRIAL USHER DOMAIN-CONTAINING PROTEIN YDET-RELATED"/>
    <property type="match status" value="1"/>
</dbReference>
<dbReference type="Gene3D" id="2.60.40.2070">
    <property type="match status" value="1"/>
</dbReference>
<keyword evidence="5" id="KW-1029">Fimbrium biogenesis</keyword>
<evidence type="ECO:0000313" key="13">
    <source>
        <dbReference type="EMBL" id="RKF70899.1"/>
    </source>
</evidence>
<protein>
    <submittedName>
        <fullName evidence="13">Outer membrane usher protein LpfC</fullName>
    </submittedName>
</protein>
<dbReference type="Pfam" id="PF00577">
    <property type="entry name" value="Usher"/>
    <property type="match status" value="1"/>
</dbReference>
<evidence type="ECO:0000256" key="7">
    <source>
        <dbReference type="ARBA" id="ARBA00022729"/>
    </source>
</evidence>
<dbReference type="InterPro" id="IPR042186">
    <property type="entry name" value="FimD_plug_dom"/>
</dbReference>
<dbReference type="SUPFAM" id="SSF141729">
    <property type="entry name" value="FimD N-terminal domain-like"/>
    <property type="match status" value="1"/>
</dbReference>
<dbReference type="InterPro" id="IPR043142">
    <property type="entry name" value="PapC-like_C_sf"/>
</dbReference>
<feature type="chain" id="PRO_5046445473" evidence="10">
    <location>
        <begin position="22"/>
        <end position="834"/>
    </location>
</feature>
<evidence type="ECO:0000256" key="5">
    <source>
        <dbReference type="ARBA" id="ARBA00022558"/>
    </source>
</evidence>
<feature type="domain" description="PapC-like C-terminal" evidence="11">
    <location>
        <begin position="760"/>
        <end position="817"/>
    </location>
</feature>
<keyword evidence="4" id="KW-1134">Transmembrane beta strand</keyword>
<dbReference type="Proteomes" id="UP000284853">
    <property type="component" value="Unassembled WGS sequence"/>
</dbReference>
<dbReference type="PANTHER" id="PTHR30451">
    <property type="entry name" value="OUTER MEMBRANE USHER PROTEIN"/>
    <property type="match status" value="1"/>
</dbReference>
<sequence length="834" mass="93450">MYSLRFITFALLFVRIAQVHAEDYFNPLFLGSDVASLHDLSFISKNNNVTPGVYYFDVYVGDKFIKNSKIRFVEVNSKEKKVEPCFTSELVDLMPFNDSLKKKLRAIGDNSKCIDLQKNVSGSSYQVEMSKLLLRISIPQIYLDATRSSLADVRDWDDGIPVFISNYDFTGSNSKNTNNSNFSSSYFSFNNKLNYGAWRFNGNIYWNQSHYGVSHHNEKKINNVFASRAIQGLKSNLIIGQNSLGSNLFDSLTYTGVTLATSEEMRPESERGYSPPIKGIADSRSKLTIRQNGVIVYQTYVDAGPYDIKDLNPVGSSGDYQVELIAADGTVKNFIIPYSTLPNLLKTGLYNYSATAGELDLQAARKASFFQGSASFGLPHETTIYGGTQLSGNYRSLGLGLAKDLGGIGALSFDAINSYYTEDAHDKEVGQSYRVLYSKSFQDIGTNIQITGYRYSTSNYYSLNEAVQKNNNQYIDPLTGESVNYNYSGARKASYQWNISQNLNNFGQLSLWGNTTDYWNGGTSKNIQAGWNKTFNKLNNMMLSLSFNKYEYNKTKNNLFFVSFTIPLSGRGRNNIAYISNSYTYNKQDGTYNNNTSLYGTALDNRMDYNINQSINREHDNNTTYLSANYRSDYARFKSGLTFSPVTKQADYGVSGSILAHENGIVFSQQANDTAILVEAAGASGARINRAGENITIDKHGYALIPYASPYHYNDVELDPLTFGDDFDVEGRVIKVAPTRGAVSKVVFDVKRGYNFLVSVKYKNKPIRFGTIVSEEGNNSFAIANDDGTVYLTGVSNNATYKVKWDDEDTCKFVIHYDENFKSRTINRTQVECH</sequence>
<dbReference type="Pfam" id="PF13954">
    <property type="entry name" value="PapC_N"/>
    <property type="match status" value="1"/>
</dbReference>
<dbReference type="EMBL" id="NSDJ01000001">
    <property type="protein sequence ID" value="RKF70899.1"/>
    <property type="molecule type" value="Genomic_DNA"/>
</dbReference>
<keyword evidence="6" id="KW-0812">Transmembrane</keyword>
<evidence type="ECO:0000256" key="2">
    <source>
        <dbReference type="ARBA" id="ARBA00008064"/>
    </source>
</evidence>
<evidence type="ECO:0000256" key="9">
    <source>
        <dbReference type="ARBA" id="ARBA00023237"/>
    </source>
</evidence>
<dbReference type="InterPro" id="IPR025885">
    <property type="entry name" value="PapC_N"/>
</dbReference>
<dbReference type="Gene3D" id="3.10.20.410">
    <property type="match status" value="1"/>
</dbReference>
<feature type="signal peptide" evidence="10">
    <location>
        <begin position="1"/>
        <end position="21"/>
    </location>
</feature>
<evidence type="ECO:0000256" key="3">
    <source>
        <dbReference type="ARBA" id="ARBA00022448"/>
    </source>
</evidence>
<keyword evidence="3" id="KW-0813">Transport</keyword>
<comment type="caution">
    <text evidence="13">The sequence shown here is derived from an EMBL/GenBank/DDBJ whole genome shotgun (WGS) entry which is preliminary data.</text>
</comment>
<evidence type="ECO:0000313" key="14">
    <source>
        <dbReference type="Proteomes" id="UP000284853"/>
    </source>
</evidence>
<keyword evidence="8" id="KW-0472">Membrane</keyword>
<dbReference type="RefSeq" id="WP_120349700.1">
    <property type="nucleotide sequence ID" value="NZ_JBLYPM010000001.1"/>
</dbReference>
<evidence type="ECO:0000256" key="6">
    <source>
        <dbReference type="ARBA" id="ARBA00022692"/>
    </source>
</evidence>
<comment type="subcellular location">
    <subcellularLocation>
        <location evidence="1">Cell outer membrane</location>
        <topology evidence="1">Multi-pass membrane protein</topology>
    </subcellularLocation>
</comment>
<evidence type="ECO:0000259" key="11">
    <source>
        <dbReference type="Pfam" id="PF13953"/>
    </source>
</evidence>
<feature type="domain" description="PapC N-terminal" evidence="12">
    <location>
        <begin position="24"/>
        <end position="170"/>
    </location>
</feature>
<name>A0ABX9Q0N8_9GAMM</name>
<dbReference type="Gene3D" id="2.60.40.3110">
    <property type="match status" value="1"/>
</dbReference>
<proteinExistence type="inferred from homology"/>
<dbReference type="InterPro" id="IPR025949">
    <property type="entry name" value="PapC-like_C"/>
</dbReference>
<dbReference type="InterPro" id="IPR000015">
    <property type="entry name" value="Fimb_usher"/>
</dbReference>
<keyword evidence="7 10" id="KW-0732">Signal</keyword>
<gene>
    <name evidence="13" type="ORF">CKQ54_06150</name>
</gene>
<evidence type="ECO:0000259" key="12">
    <source>
        <dbReference type="Pfam" id="PF13954"/>
    </source>
</evidence>
<evidence type="ECO:0000256" key="10">
    <source>
        <dbReference type="SAM" id="SignalP"/>
    </source>
</evidence>
<dbReference type="Pfam" id="PF13953">
    <property type="entry name" value="PapC_C"/>
    <property type="match status" value="1"/>
</dbReference>
<accession>A0ABX9Q0N8</accession>